<dbReference type="Gene3D" id="1.20.144.10">
    <property type="entry name" value="Phosphatidic acid phosphatase type 2/haloperoxidase"/>
    <property type="match status" value="1"/>
</dbReference>
<feature type="region of interest" description="Disordered" evidence="7">
    <location>
        <begin position="1"/>
        <end position="42"/>
    </location>
</feature>
<dbReference type="InterPro" id="IPR000326">
    <property type="entry name" value="PAP2/HPO"/>
</dbReference>
<evidence type="ECO:0000313" key="10">
    <source>
        <dbReference type="Proteomes" id="UP000293342"/>
    </source>
</evidence>
<sequence length="275" mass="29076">MVGSVLRGRCRSPAAGRRRRRGARLRRTAAVPDQARSTPGTHCAAAPGLIAVRACSRGSSRRPGRAGAHRPRLGSQSCNVTVTSSLRRISGYDRAAYRAVARLSTPALDEPIRRVSDLANFSKLWFLVAGALALAGGPRGRRAALTGLTAIGATSLVVNQPLKKVAGERLRPDRTGHGVPVERWVRMPSSGSFPSGHSASAAAFAVAAGGVVPELRPALRLMASVIAFSRVYTGVHYPSDVLVGVTAGALFGRLTGRLVLRRWPPSQPKDKEQTS</sequence>
<keyword evidence="4" id="KW-0378">Hydrolase</keyword>
<dbReference type="InterPro" id="IPR036938">
    <property type="entry name" value="PAP2/HPO_sf"/>
</dbReference>
<dbReference type="Proteomes" id="UP000293342">
    <property type="component" value="Unassembled WGS sequence"/>
</dbReference>
<dbReference type="GO" id="GO:0005886">
    <property type="term" value="C:plasma membrane"/>
    <property type="evidence" value="ECO:0007669"/>
    <property type="project" value="UniProtKB-SubCell"/>
</dbReference>
<dbReference type="GO" id="GO:0016787">
    <property type="term" value="F:hydrolase activity"/>
    <property type="evidence" value="ECO:0007669"/>
    <property type="project" value="UniProtKB-KW"/>
</dbReference>
<dbReference type="Pfam" id="PF01569">
    <property type="entry name" value="PAP2"/>
    <property type="match status" value="1"/>
</dbReference>
<comment type="subcellular location">
    <subcellularLocation>
        <location evidence="1">Cell membrane</location>
        <topology evidence="1">Multi-pass membrane protein</topology>
    </subcellularLocation>
</comment>
<keyword evidence="2" id="KW-1003">Cell membrane</keyword>
<name>A0A4V6N4J2_9ACTN</name>
<evidence type="ECO:0000259" key="8">
    <source>
        <dbReference type="SMART" id="SM00014"/>
    </source>
</evidence>
<reference evidence="9 10" key="1">
    <citation type="submission" date="2019-02" db="EMBL/GenBank/DDBJ databases">
        <title>Kribbella capetownensis sp. nov. and Kribbella speibonae sp. nov., isolated from soil.</title>
        <authorList>
            <person name="Curtis S.M."/>
            <person name="Norton I."/>
            <person name="Everest G.J."/>
            <person name="Meyers P.R."/>
        </authorList>
    </citation>
    <scope>NUCLEOTIDE SEQUENCE [LARGE SCALE GENOMIC DNA]</scope>
    <source>
        <strain evidence="9 10">YM53</strain>
    </source>
</reference>
<dbReference type="EMBL" id="SJKD01000004">
    <property type="protein sequence ID" value="TCC48972.1"/>
    <property type="molecule type" value="Genomic_DNA"/>
</dbReference>
<evidence type="ECO:0000313" key="9">
    <source>
        <dbReference type="EMBL" id="TCC48972.1"/>
    </source>
</evidence>
<evidence type="ECO:0000256" key="7">
    <source>
        <dbReference type="SAM" id="MobiDB-lite"/>
    </source>
</evidence>
<keyword evidence="5" id="KW-1133">Transmembrane helix</keyword>
<evidence type="ECO:0000256" key="5">
    <source>
        <dbReference type="ARBA" id="ARBA00022989"/>
    </source>
</evidence>
<accession>A0A4V6N4J2</accession>
<dbReference type="OrthoDB" id="5242960at2"/>
<dbReference type="AlphaFoldDB" id="A0A4V6N4J2"/>
<evidence type="ECO:0000256" key="3">
    <source>
        <dbReference type="ARBA" id="ARBA00022692"/>
    </source>
</evidence>
<proteinExistence type="predicted"/>
<comment type="caution">
    <text evidence="9">The sequence shown here is derived from an EMBL/GenBank/DDBJ whole genome shotgun (WGS) entry which is preliminary data.</text>
</comment>
<protein>
    <submittedName>
        <fullName evidence="9">Phosphatase PAP2 family protein</fullName>
    </submittedName>
</protein>
<evidence type="ECO:0000256" key="1">
    <source>
        <dbReference type="ARBA" id="ARBA00004651"/>
    </source>
</evidence>
<dbReference type="PANTHER" id="PTHR14969:SF62">
    <property type="entry name" value="DECAPRENYLPHOSPHORYL-5-PHOSPHORIBOSE PHOSPHATASE RV3807C-RELATED"/>
    <property type="match status" value="1"/>
</dbReference>
<dbReference type="SUPFAM" id="SSF48317">
    <property type="entry name" value="Acid phosphatase/Vanadium-dependent haloperoxidase"/>
    <property type="match status" value="1"/>
</dbReference>
<gene>
    <name evidence="9" type="ORF">E0H75_20675</name>
</gene>
<keyword evidence="10" id="KW-1185">Reference proteome</keyword>
<feature type="domain" description="Phosphatidic acid phosphatase type 2/haloperoxidase" evidence="8">
    <location>
        <begin position="143"/>
        <end position="256"/>
    </location>
</feature>
<keyword evidence="3" id="KW-0812">Transmembrane</keyword>
<organism evidence="9 10">
    <name type="scientific">Kribbella capetownensis</name>
    <dbReference type="NCBI Taxonomy" id="1572659"/>
    <lineage>
        <taxon>Bacteria</taxon>
        <taxon>Bacillati</taxon>
        <taxon>Actinomycetota</taxon>
        <taxon>Actinomycetes</taxon>
        <taxon>Propionibacteriales</taxon>
        <taxon>Kribbellaceae</taxon>
        <taxon>Kribbella</taxon>
    </lineage>
</organism>
<keyword evidence="6" id="KW-0472">Membrane</keyword>
<feature type="compositionally biased region" description="Basic residues" evidence="7">
    <location>
        <begin position="16"/>
        <end position="27"/>
    </location>
</feature>
<evidence type="ECO:0000256" key="2">
    <source>
        <dbReference type="ARBA" id="ARBA00022475"/>
    </source>
</evidence>
<dbReference type="PANTHER" id="PTHR14969">
    <property type="entry name" value="SPHINGOSINE-1-PHOSPHATE PHOSPHOHYDROLASE"/>
    <property type="match status" value="1"/>
</dbReference>
<evidence type="ECO:0000256" key="4">
    <source>
        <dbReference type="ARBA" id="ARBA00022801"/>
    </source>
</evidence>
<evidence type="ECO:0000256" key="6">
    <source>
        <dbReference type="ARBA" id="ARBA00023136"/>
    </source>
</evidence>
<dbReference type="SMART" id="SM00014">
    <property type="entry name" value="acidPPc"/>
    <property type="match status" value="1"/>
</dbReference>